<feature type="transmembrane region" description="Helical" evidence="1">
    <location>
        <begin position="289"/>
        <end position="307"/>
    </location>
</feature>
<feature type="transmembrane region" description="Helical" evidence="1">
    <location>
        <begin position="187"/>
        <end position="207"/>
    </location>
</feature>
<evidence type="ECO:0000313" key="3">
    <source>
        <dbReference type="Proteomes" id="UP000028945"/>
    </source>
</evidence>
<proteinExistence type="predicted"/>
<dbReference type="InterPro" id="IPR010266">
    <property type="entry name" value="NnrS"/>
</dbReference>
<dbReference type="Pfam" id="PF05940">
    <property type="entry name" value="NnrS"/>
    <property type="match status" value="1"/>
</dbReference>
<feature type="transmembrane region" description="Helical" evidence="1">
    <location>
        <begin position="42"/>
        <end position="61"/>
    </location>
</feature>
<feature type="transmembrane region" description="Helical" evidence="1">
    <location>
        <begin position="125"/>
        <end position="150"/>
    </location>
</feature>
<feature type="transmembrane region" description="Helical" evidence="1">
    <location>
        <begin position="162"/>
        <end position="181"/>
    </location>
</feature>
<feature type="transmembrane region" description="Helical" evidence="1">
    <location>
        <begin position="93"/>
        <end position="113"/>
    </location>
</feature>
<feature type="transmembrane region" description="Helical" evidence="1">
    <location>
        <begin position="319"/>
        <end position="343"/>
    </location>
</feature>
<accession>A0A077DG55</accession>
<gene>
    <name evidence="2" type="ORF">IX83_03250</name>
</gene>
<keyword evidence="3" id="KW-1185">Reference proteome</keyword>
<dbReference type="Proteomes" id="UP000028945">
    <property type="component" value="Chromosome"/>
</dbReference>
<keyword evidence="1" id="KW-0472">Membrane</keyword>
<name>A0A077DG55_9BURK</name>
<protein>
    <recommendedName>
        <fullName evidence="4">NnrS family protein</fullName>
    </recommendedName>
</protein>
<keyword evidence="1" id="KW-0812">Transmembrane</keyword>
<dbReference type="AlphaFoldDB" id="A0A077DG55"/>
<feature type="transmembrane region" description="Helical" evidence="1">
    <location>
        <begin position="255"/>
        <end position="277"/>
    </location>
</feature>
<reference evidence="2 3" key="1">
    <citation type="journal article" date="2014" name="BMC Genomics">
        <title>A genomic perspective on a new bacterial genus and species from the Alcaligenaceae family, Basilea psittacipulmonis.</title>
        <authorList>
            <person name="Whiteson K.L."/>
            <person name="Hernandez D."/>
            <person name="Lazarevic V."/>
            <person name="Gaia N."/>
            <person name="Farinelli L."/>
            <person name="Francois P."/>
            <person name="Pilo P."/>
            <person name="Frey J."/>
            <person name="Schrenzel J."/>
        </authorList>
    </citation>
    <scope>NUCLEOTIDE SEQUENCE [LARGE SCALE GENOMIC DNA]</scope>
    <source>
        <strain evidence="2 3">DSM 24701</strain>
    </source>
</reference>
<evidence type="ECO:0000313" key="2">
    <source>
        <dbReference type="EMBL" id="AIL32452.1"/>
    </source>
</evidence>
<sequence>MLDFYWHAHEMLYGFVPAIMTGFLLTAMSNWTGYVTARKGRLLGLVLVWLMARIALYIPTLGLKCSLGLSLLFYVLVILCLLHAVIKSRIWAHLLPIVVFALYAGSHFAYVFCLLNRRSLIAQDYMLATLCLVVGMISVISMRVLPFFIARRFNLRQVLIPKLSNILGICLPLLLALGMVFSKYPVVLPLTAVLSIIFSFNLSYILFKQYTSKIWTEPMLWVLYGALIFAMIGTPVLVLGRLWQFDLPFKVYDMGVHLITLGGIAAMTLGMMTRSTLGHTGRSLQAPKLMPWAFRLVFLAALLRAMYPLTLDYFWGHMWWHMSATCFILAFCFFLYHFALVFFKKSL</sequence>
<dbReference type="EMBL" id="CP009238">
    <property type="protein sequence ID" value="AIL32452.1"/>
    <property type="molecule type" value="Genomic_DNA"/>
</dbReference>
<evidence type="ECO:0000256" key="1">
    <source>
        <dbReference type="SAM" id="Phobius"/>
    </source>
</evidence>
<organism evidence="2 3">
    <name type="scientific">Basilea psittacipulmonis DSM 24701</name>
    <dbReference type="NCBI Taxonomy" id="1072685"/>
    <lineage>
        <taxon>Bacteria</taxon>
        <taxon>Pseudomonadati</taxon>
        <taxon>Pseudomonadota</taxon>
        <taxon>Betaproteobacteria</taxon>
        <taxon>Burkholderiales</taxon>
        <taxon>Alcaligenaceae</taxon>
        <taxon>Basilea</taxon>
    </lineage>
</organism>
<dbReference type="STRING" id="1072685.IX83_03250"/>
<feature type="transmembrane region" description="Helical" evidence="1">
    <location>
        <begin position="12"/>
        <end position="30"/>
    </location>
</feature>
<dbReference type="HOGENOM" id="CLU_041785_2_0_4"/>
<feature type="transmembrane region" description="Helical" evidence="1">
    <location>
        <begin position="219"/>
        <end position="243"/>
    </location>
</feature>
<evidence type="ECO:0008006" key="4">
    <source>
        <dbReference type="Google" id="ProtNLM"/>
    </source>
</evidence>
<keyword evidence="1" id="KW-1133">Transmembrane helix</keyword>
<feature type="transmembrane region" description="Helical" evidence="1">
    <location>
        <begin position="67"/>
        <end position="86"/>
    </location>
</feature>
<dbReference type="KEGG" id="bpsi:IX83_03250"/>
<dbReference type="eggNOG" id="COG3213">
    <property type="taxonomic scope" value="Bacteria"/>
</dbReference>